<keyword evidence="3" id="KW-0133">Cell shape</keyword>
<dbReference type="GO" id="GO:0005886">
    <property type="term" value="C:plasma membrane"/>
    <property type="evidence" value="ECO:0007669"/>
    <property type="project" value="TreeGrafter"/>
</dbReference>
<evidence type="ECO:0000313" key="7">
    <source>
        <dbReference type="Proteomes" id="UP000323632"/>
    </source>
</evidence>
<comment type="similarity">
    <text evidence="1">Belongs to the MreC family.</text>
</comment>
<organism evidence="6 7">
    <name type="scientific">Taibaiella lutea</name>
    <dbReference type="NCBI Taxonomy" id="2608001"/>
    <lineage>
        <taxon>Bacteria</taxon>
        <taxon>Pseudomonadati</taxon>
        <taxon>Bacteroidota</taxon>
        <taxon>Chitinophagia</taxon>
        <taxon>Chitinophagales</taxon>
        <taxon>Chitinophagaceae</taxon>
        <taxon>Taibaiella</taxon>
    </lineage>
</organism>
<dbReference type="Pfam" id="PF04085">
    <property type="entry name" value="MreC"/>
    <property type="match status" value="1"/>
</dbReference>
<dbReference type="GO" id="GO:0008360">
    <property type="term" value="P:regulation of cell shape"/>
    <property type="evidence" value="ECO:0007669"/>
    <property type="project" value="UniProtKB-KW"/>
</dbReference>
<dbReference type="InterPro" id="IPR042175">
    <property type="entry name" value="Cell/Rod_MreC_2"/>
</dbReference>
<dbReference type="Proteomes" id="UP000323632">
    <property type="component" value="Unassembled WGS sequence"/>
</dbReference>
<evidence type="ECO:0000259" key="5">
    <source>
        <dbReference type="Pfam" id="PF04085"/>
    </source>
</evidence>
<dbReference type="InterPro" id="IPR042177">
    <property type="entry name" value="Cell/Rod_1"/>
</dbReference>
<dbReference type="InterPro" id="IPR055342">
    <property type="entry name" value="MreC_beta-barrel_core"/>
</dbReference>
<name>A0A5M6CS53_9BACT</name>
<evidence type="ECO:0000256" key="1">
    <source>
        <dbReference type="ARBA" id="ARBA00009369"/>
    </source>
</evidence>
<dbReference type="InterPro" id="IPR007221">
    <property type="entry name" value="MreC"/>
</dbReference>
<protein>
    <recommendedName>
        <fullName evidence="2">Cell shape-determining protein MreC</fullName>
    </recommendedName>
    <alternativeName>
        <fullName evidence="4">Cell shape protein MreC</fullName>
    </alternativeName>
</protein>
<evidence type="ECO:0000256" key="3">
    <source>
        <dbReference type="ARBA" id="ARBA00022960"/>
    </source>
</evidence>
<evidence type="ECO:0000256" key="2">
    <source>
        <dbReference type="ARBA" id="ARBA00013855"/>
    </source>
</evidence>
<evidence type="ECO:0000256" key="4">
    <source>
        <dbReference type="ARBA" id="ARBA00032089"/>
    </source>
</evidence>
<dbReference type="AlphaFoldDB" id="A0A5M6CS53"/>
<dbReference type="Gene3D" id="2.40.10.350">
    <property type="entry name" value="Rod shape-determining protein MreC, domain 2"/>
    <property type="match status" value="1"/>
</dbReference>
<proteinExistence type="inferred from homology"/>
<gene>
    <name evidence="6" type="ORF">F0919_05985</name>
</gene>
<reference evidence="6 7" key="1">
    <citation type="submission" date="2019-09" db="EMBL/GenBank/DDBJ databases">
        <title>Genome sequence and assembly of Taibaiella sp.</title>
        <authorList>
            <person name="Chhetri G."/>
        </authorList>
    </citation>
    <scope>NUCLEOTIDE SEQUENCE [LARGE SCALE GENOMIC DNA]</scope>
    <source>
        <strain evidence="6 7">KVB11</strain>
    </source>
</reference>
<dbReference type="PANTHER" id="PTHR34138">
    <property type="entry name" value="CELL SHAPE-DETERMINING PROTEIN MREC"/>
    <property type="match status" value="1"/>
</dbReference>
<dbReference type="RefSeq" id="WP_150031796.1">
    <property type="nucleotide sequence ID" value="NZ_VWSH01000001.1"/>
</dbReference>
<dbReference type="EMBL" id="VWSH01000001">
    <property type="protein sequence ID" value="KAA5537220.1"/>
    <property type="molecule type" value="Genomic_DNA"/>
</dbReference>
<dbReference type="PANTHER" id="PTHR34138:SF1">
    <property type="entry name" value="CELL SHAPE-DETERMINING PROTEIN MREC"/>
    <property type="match status" value="1"/>
</dbReference>
<accession>A0A5M6CS53</accession>
<feature type="domain" description="Rod shape-determining protein MreC beta-barrel core" evidence="5">
    <location>
        <begin position="139"/>
        <end position="286"/>
    </location>
</feature>
<sequence length="305" mass="34030">MRQFILLIRRYWNIILFLLLQGICFSMISKSHTMQGNDIVNSSNSISGYVYKKQNDVVYYFQLKRLNDSLLNENARLRNLIAGNSNIDTFRDAIATIPVTAKDTVITTTKDSTGAIKITSTGVTKVVRYASYYYIPARVINNSIANDKQNSITINRGSADGVGKEMAVVTGNGIVGRVENVSEHYATIVSVLSDRKTAAKLSDGTGPYFPIWDGNSPDYLITEKVPSYVKIKRGDSIYTIGSSFYPENILIGTIAKIDTIKASGTKTLKVRLSTNFRKLQYVYVVKNKLSEERNKLEAKSTEKTK</sequence>
<evidence type="ECO:0000313" key="6">
    <source>
        <dbReference type="EMBL" id="KAA5537220.1"/>
    </source>
</evidence>
<keyword evidence="7" id="KW-1185">Reference proteome</keyword>
<comment type="caution">
    <text evidence="6">The sequence shown here is derived from an EMBL/GenBank/DDBJ whole genome shotgun (WGS) entry which is preliminary data.</text>
</comment>
<dbReference type="Gene3D" id="2.40.10.340">
    <property type="entry name" value="Rod shape-determining protein MreC, domain 1"/>
    <property type="match status" value="1"/>
</dbReference>